<dbReference type="SMART" id="SM00382">
    <property type="entry name" value="AAA"/>
    <property type="match status" value="1"/>
</dbReference>
<dbReference type="PANTHER" id="PTHR10763:SF26">
    <property type="entry name" value="CELL DIVISION CONTROL PROTEIN 6 HOMOLOG"/>
    <property type="match status" value="1"/>
</dbReference>
<dbReference type="GO" id="GO:0005524">
    <property type="term" value="F:ATP binding"/>
    <property type="evidence" value="ECO:0007669"/>
    <property type="project" value="UniProtKB-KW"/>
</dbReference>
<sequence>MIADRSVFDDTYAPQRLLHRDAAVDRLATALAPTKRGQQGDDLLIEGSPGVGKTVLARHTLSQLSERHDLDYTHVECMGASTASIIREVLAAVGPKPATNTPLEDLCLSLRERVEDPLVVILDEASDIHDTKALDRLADVTGISLVVICYDAAEWLTHAPGRITHRLHGQTLTLDRYGTDELADILEPRAEKGLDHGVVARRQLEMIADEVAGIARFGIYSLLAAATLAQDRDHHTVRDEDVAGAYPLAREWMRQAALDSLSFHHHLLYALVRDAGEIDGETLHDRYDAVADRAYDGRSRTPLAERSQRRKLRKLDGYGLVERLGSTRDRRYAVIDQSVRSGYDIDLSRALQSGLQD</sequence>
<dbReference type="AlphaFoldDB" id="A0A847UPP3"/>
<gene>
    <name evidence="5" type="ORF">GOC77_11745</name>
</gene>
<keyword evidence="2" id="KW-0547">Nucleotide-binding</keyword>
<name>A0A847UPP3_HALAR</name>
<dbReference type="EMBL" id="WOWA01000004">
    <property type="protein sequence ID" value="NLV13944.1"/>
    <property type="molecule type" value="Genomic_DNA"/>
</dbReference>
<dbReference type="InterPro" id="IPR050311">
    <property type="entry name" value="ORC1/CDC6"/>
</dbReference>
<reference evidence="5" key="1">
    <citation type="submission" date="2019-12" db="EMBL/GenBank/DDBJ databases">
        <title>Whole genome sequencing of Haloarcula argentinensis strain pws5.</title>
        <authorList>
            <person name="Verma D.K."/>
            <person name="Gopal K."/>
            <person name="Prasad E.S."/>
        </authorList>
    </citation>
    <scope>NUCLEOTIDE SEQUENCE</scope>
    <source>
        <strain evidence="5">Pws5</strain>
    </source>
</reference>
<dbReference type="InterPro" id="IPR055237">
    <property type="entry name" value="Cdc6_lid"/>
</dbReference>
<evidence type="ECO:0000256" key="3">
    <source>
        <dbReference type="ARBA" id="ARBA00022840"/>
    </source>
</evidence>
<evidence type="ECO:0000256" key="2">
    <source>
        <dbReference type="ARBA" id="ARBA00022741"/>
    </source>
</evidence>
<feature type="domain" description="AAA+ ATPase" evidence="4">
    <location>
        <begin position="39"/>
        <end position="200"/>
    </location>
</feature>
<protein>
    <submittedName>
        <fullName evidence="5">AAA family ATPase</fullName>
    </submittedName>
</protein>
<dbReference type="Gene3D" id="1.10.8.60">
    <property type="match status" value="1"/>
</dbReference>
<dbReference type="PANTHER" id="PTHR10763">
    <property type="entry name" value="CELL DIVISION CONTROL PROTEIN 6-RELATED"/>
    <property type="match status" value="1"/>
</dbReference>
<evidence type="ECO:0000313" key="6">
    <source>
        <dbReference type="Proteomes" id="UP000641625"/>
    </source>
</evidence>
<dbReference type="InterPro" id="IPR003593">
    <property type="entry name" value="AAA+_ATPase"/>
</dbReference>
<evidence type="ECO:0000313" key="5">
    <source>
        <dbReference type="EMBL" id="NLV13944.1"/>
    </source>
</evidence>
<dbReference type="Pfam" id="PF22703">
    <property type="entry name" value="Cdc6_lid"/>
    <property type="match status" value="1"/>
</dbReference>
<dbReference type="Proteomes" id="UP000641625">
    <property type="component" value="Unassembled WGS sequence"/>
</dbReference>
<keyword evidence="3" id="KW-0067">ATP-binding</keyword>
<dbReference type="Gene3D" id="3.40.50.300">
    <property type="entry name" value="P-loop containing nucleotide triphosphate hydrolases"/>
    <property type="match status" value="1"/>
</dbReference>
<keyword evidence="1" id="KW-0235">DNA replication</keyword>
<organism evidence="5 6">
    <name type="scientific">Haloarcula argentinensis</name>
    <dbReference type="NCBI Taxonomy" id="43776"/>
    <lineage>
        <taxon>Archaea</taxon>
        <taxon>Methanobacteriati</taxon>
        <taxon>Methanobacteriota</taxon>
        <taxon>Stenosarchaea group</taxon>
        <taxon>Halobacteria</taxon>
        <taxon>Halobacteriales</taxon>
        <taxon>Haloarculaceae</taxon>
        <taxon>Haloarcula</taxon>
    </lineage>
</organism>
<dbReference type="InterPro" id="IPR041664">
    <property type="entry name" value="AAA_16"/>
</dbReference>
<comment type="caution">
    <text evidence="5">The sequence shown here is derived from an EMBL/GenBank/DDBJ whole genome shotgun (WGS) entry which is preliminary data.</text>
</comment>
<dbReference type="RefSeq" id="WP_170097379.1">
    <property type="nucleotide sequence ID" value="NZ_WOWA01000004.1"/>
</dbReference>
<dbReference type="SUPFAM" id="SSF52540">
    <property type="entry name" value="P-loop containing nucleoside triphosphate hydrolases"/>
    <property type="match status" value="1"/>
</dbReference>
<proteinExistence type="predicted"/>
<evidence type="ECO:0000256" key="1">
    <source>
        <dbReference type="ARBA" id="ARBA00022705"/>
    </source>
</evidence>
<dbReference type="GO" id="GO:0006260">
    <property type="term" value="P:DNA replication"/>
    <property type="evidence" value="ECO:0007669"/>
    <property type="project" value="UniProtKB-KW"/>
</dbReference>
<accession>A0A847UPP3</accession>
<dbReference type="InterPro" id="IPR027417">
    <property type="entry name" value="P-loop_NTPase"/>
</dbReference>
<evidence type="ECO:0000259" key="4">
    <source>
        <dbReference type="SMART" id="SM00382"/>
    </source>
</evidence>
<dbReference type="Pfam" id="PF13191">
    <property type="entry name" value="AAA_16"/>
    <property type="match status" value="1"/>
</dbReference>